<protein>
    <submittedName>
        <fullName evidence="2">KAP family NTPase</fullName>
    </submittedName>
</protein>
<name>A0AAU0BEL6_9XANT</name>
<proteinExistence type="predicted"/>
<organism evidence="2 3">
    <name type="scientific">Xanthomonas hydrangeae</name>
    <dbReference type="NCBI Taxonomy" id="2775159"/>
    <lineage>
        <taxon>Bacteria</taxon>
        <taxon>Pseudomonadati</taxon>
        <taxon>Pseudomonadota</taxon>
        <taxon>Gammaproteobacteria</taxon>
        <taxon>Lysobacterales</taxon>
        <taxon>Lysobacteraceae</taxon>
        <taxon>Xanthomonas</taxon>
    </lineage>
</organism>
<keyword evidence="3" id="KW-1185">Reference proteome</keyword>
<evidence type="ECO:0000259" key="1">
    <source>
        <dbReference type="Pfam" id="PF07693"/>
    </source>
</evidence>
<dbReference type="AlphaFoldDB" id="A0AAU0BEL6"/>
<reference evidence="2 3" key="1">
    <citation type="submission" date="2022-08" db="EMBL/GenBank/DDBJ databases">
        <title>Whole genome sequencing-based tracing of a 2022 introduction and outbreak of Xanthomonas hortorum pv. pelargonii.</title>
        <authorList>
            <person name="Iruegas-Bocardo F."/>
            <person name="Weisberg A.K."/>
            <person name="Riutta E.R."/>
            <person name="Kilday K."/>
            <person name="Bonkowski J.C."/>
            <person name="Creswell T."/>
            <person name="Daughtrey M.L."/>
            <person name="Rane K."/>
            <person name="Grunwald N.J."/>
            <person name="Chang J.H."/>
            <person name="Putnam M.L."/>
        </authorList>
    </citation>
    <scope>NUCLEOTIDE SEQUENCE [LARGE SCALE GENOMIC DNA]</scope>
    <source>
        <strain evidence="2 3">22-323</strain>
    </source>
</reference>
<feature type="domain" description="KAP NTPase" evidence="1">
    <location>
        <begin position="115"/>
        <end position="234"/>
    </location>
</feature>
<gene>
    <name evidence="2" type="ORF">NYR97_07640</name>
</gene>
<evidence type="ECO:0000313" key="3">
    <source>
        <dbReference type="Proteomes" id="UP001302716"/>
    </source>
</evidence>
<feature type="domain" description="KAP NTPase" evidence="1">
    <location>
        <begin position="8"/>
        <end position="93"/>
    </location>
</feature>
<dbReference type="RefSeq" id="WP_316697375.1">
    <property type="nucleotide sequence ID" value="NZ_CP103836.1"/>
</dbReference>
<dbReference type="InterPro" id="IPR011646">
    <property type="entry name" value="KAP_P-loop"/>
</dbReference>
<dbReference type="InterPro" id="IPR027417">
    <property type="entry name" value="P-loop_NTPase"/>
</dbReference>
<dbReference type="Proteomes" id="UP001302716">
    <property type="component" value="Chromosome"/>
</dbReference>
<dbReference type="EMBL" id="CP103836">
    <property type="protein sequence ID" value="WOB51236.1"/>
    <property type="molecule type" value="Genomic_DNA"/>
</dbReference>
<dbReference type="Gene3D" id="3.40.50.300">
    <property type="entry name" value="P-loop containing nucleotide triphosphate hydrolases"/>
    <property type="match status" value="1"/>
</dbReference>
<accession>A0AAU0BEL6</accession>
<evidence type="ECO:0000313" key="2">
    <source>
        <dbReference type="EMBL" id="WOB51236.1"/>
    </source>
</evidence>
<sequence>MKDRNFHIKEYLYYYLSLPKSPGFAVLLDGPWGIGKTFVIKKFLGEMNKETMPYIYVSLYGIRSVDDIDDAILQSMYPVLAKKGVALSGRALKSIGKYFNVELDLKAKDFISKTKADVYVFDDLERCEMPINTVMGYINVFVEQEGRKVILIANQAEIEEPKYRRIREKLVGRTFEIQSSLEQALEGFFDSVKDEAARNFIYSNSPVISEVYHQSEMNNLRVLHQTILDFERIYIGLEERHRKNADAMSALLALMFALSFEVKAGRLTADDMKNRRTRIMGSYIRRKEKDYVPPKIVAVKERYPLAWIDADVISDETLVNLIVKGVIDRQGICNELDKSSFFLTAEQEPAWRTVWNWNERTEEEVNAALAEMTRAFFAHEYVIPGEILHVFGIQIRLSKIGAIPVSLAQVVTDAKIYADYLYAHGLLEPIESHHNEFNTDFQSYGGLGFVEDSSAEFKDLTQYLNEKRRTAAVDRRPAVAKDLLKVMLHNPSQFLRRIALTNHEDNDFYNIPILASLDVREFVDAFLGLHPAKQRTAMLALSARYQNGMIERYLEDERHWATDVRDQLLAASETMSPMSRDRLQRLVAYGLDDALGLTEI</sequence>
<dbReference type="Pfam" id="PF07693">
    <property type="entry name" value="KAP_NTPase"/>
    <property type="match status" value="2"/>
</dbReference>
<dbReference type="SUPFAM" id="SSF52540">
    <property type="entry name" value="P-loop containing nucleoside triphosphate hydrolases"/>
    <property type="match status" value="1"/>
</dbReference>